<dbReference type="EMBL" id="AP027272">
    <property type="protein sequence ID" value="BDX08491.1"/>
    <property type="molecule type" value="Genomic_DNA"/>
</dbReference>
<dbReference type="KEGG" id="pmaw:MACH26_40120"/>
<accession>A0AA48KR54</accession>
<evidence type="ECO:0000313" key="1">
    <source>
        <dbReference type="EMBL" id="BDX08491.1"/>
    </source>
</evidence>
<sequence length="211" mass="23811">MMTQQGLVLEQLLSGQFICEVSDEEAWRYLSGESNAQKIETQLNLLNRTLATAAEGEVYYAAYQDLADKERKVLSSQFQDIANNLLPLVEWLLLVQEAAGSDMPVSRGLPIRLNELQSVIEDTPAFAEQIEKISRYRLFGSTSTTLDGQIKQVFKRLVDLGYLLKPNPEKQLFIATGKIDYLFEVLRFIDDAENLSLSQQAEMAAKQESLL</sequence>
<keyword evidence="2" id="KW-1185">Reference proteome</keyword>
<organism evidence="1 2">
    <name type="scientific">Planctobacterium marinum</name>
    <dbReference type="NCBI Taxonomy" id="1631968"/>
    <lineage>
        <taxon>Bacteria</taxon>
        <taxon>Pseudomonadati</taxon>
        <taxon>Pseudomonadota</taxon>
        <taxon>Gammaproteobacteria</taxon>
        <taxon>Alteromonadales</taxon>
        <taxon>Alteromonadaceae</taxon>
        <taxon>Planctobacterium</taxon>
    </lineage>
</organism>
<dbReference type="RefSeq" id="WP_338294559.1">
    <property type="nucleotide sequence ID" value="NZ_AP027272.1"/>
</dbReference>
<reference evidence="1" key="1">
    <citation type="submission" date="2023-01" db="EMBL/GenBank/DDBJ databases">
        <title>Complete genome sequence of Planctobacterium marinum strain Dej080120_11.</title>
        <authorList>
            <person name="Ueki S."/>
            <person name="Maruyama F."/>
        </authorList>
    </citation>
    <scope>NUCLEOTIDE SEQUENCE</scope>
    <source>
        <strain evidence="1">Dej080120_11</strain>
    </source>
</reference>
<name>A0AA48KR54_9ALTE</name>
<gene>
    <name evidence="1" type="ORF">MACH26_40120</name>
</gene>
<proteinExistence type="predicted"/>
<dbReference type="Proteomes" id="UP001333710">
    <property type="component" value="Chromosome"/>
</dbReference>
<dbReference type="AlphaFoldDB" id="A0AA48KR54"/>
<evidence type="ECO:0000313" key="2">
    <source>
        <dbReference type="Proteomes" id="UP001333710"/>
    </source>
</evidence>
<protein>
    <submittedName>
        <fullName evidence="1">Uncharacterized protein</fullName>
    </submittedName>
</protein>